<feature type="chain" id="PRO_5035161944" description="Cytochrome P450" evidence="1">
    <location>
        <begin position="17"/>
        <end position="129"/>
    </location>
</feature>
<dbReference type="PANTHER" id="PTHR24299:SF21">
    <property type="entry name" value="OS09G0441600 PROTEIN"/>
    <property type="match status" value="1"/>
</dbReference>
<evidence type="ECO:0008006" key="4">
    <source>
        <dbReference type="Google" id="ProtNLM"/>
    </source>
</evidence>
<dbReference type="GO" id="GO:0004497">
    <property type="term" value="F:monooxygenase activity"/>
    <property type="evidence" value="ECO:0007669"/>
    <property type="project" value="InterPro"/>
</dbReference>
<dbReference type="GO" id="GO:0005506">
    <property type="term" value="F:iron ion binding"/>
    <property type="evidence" value="ECO:0007669"/>
    <property type="project" value="InterPro"/>
</dbReference>
<comment type="caution">
    <text evidence="2">The sequence shown here is derived from an EMBL/GenBank/DDBJ whole genome shotgun (WGS) entry which is preliminary data.</text>
</comment>
<dbReference type="Proteomes" id="UP000708208">
    <property type="component" value="Unassembled WGS sequence"/>
</dbReference>
<accession>A0A8J2KFS5</accession>
<dbReference type="OrthoDB" id="3934656at2759"/>
<feature type="signal peptide" evidence="1">
    <location>
        <begin position="1"/>
        <end position="16"/>
    </location>
</feature>
<name>A0A8J2KFS5_9HEXA</name>
<proteinExistence type="predicted"/>
<evidence type="ECO:0000313" key="2">
    <source>
        <dbReference type="EMBL" id="CAG7785196.1"/>
    </source>
</evidence>
<dbReference type="GO" id="GO:0016705">
    <property type="term" value="F:oxidoreductase activity, acting on paired donors, with incorporation or reduction of molecular oxygen"/>
    <property type="evidence" value="ECO:0007669"/>
    <property type="project" value="InterPro"/>
</dbReference>
<keyword evidence="3" id="KW-1185">Reference proteome</keyword>
<gene>
    <name evidence="2" type="ORF">AFUS01_LOCUS23835</name>
</gene>
<sequence length="129" mass="14497">MIELLVLLLAMVIVGGYLRKRDDRFPPGPTGLNIFGPLPMLCNRMDKTLRHLKKTNGPIIGVRLGTYRAVIINDAKLIREALGMKALSGRPRLNFFTDRSDDGLVRGIVPTDGPHWMEQRSFQRLGNIC</sequence>
<dbReference type="GO" id="GO:0020037">
    <property type="term" value="F:heme binding"/>
    <property type="evidence" value="ECO:0007669"/>
    <property type="project" value="InterPro"/>
</dbReference>
<evidence type="ECO:0000313" key="3">
    <source>
        <dbReference type="Proteomes" id="UP000708208"/>
    </source>
</evidence>
<dbReference type="Pfam" id="PF00067">
    <property type="entry name" value="p450"/>
    <property type="match status" value="1"/>
</dbReference>
<dbReference type="PANTHER" id="PTHR24299">
    <property type="entry name" value="CYTOCHROME P450 FAMILY 1"/>
    <property type="match status" value="1"/>
</dbReference>
<reference evidence="2" key="1">
    <citation type="submission" date="2021-06" db="EMBL/GenBank/DDBJ databases">
        <authorList>
            <person name="Hodson N. C."/>
            <person name="Mongue J. A."/>
            <person name="Jaron S. K."/>
        </authorList>
    </citation>
    <scope>NUCLEOTIDE SEQUENCE</scope>
</reference>
<dbReference type="AlphaFoldDB" id="A0A8J2KFS5"/>
<dbReference type="InterPro" id="IPR001128">
    <property type="entry name" value="Cyt_P450"/>
</dbReference>
<protein>
    <recommendedName>
        <fullName evidence="4">Cytochrome P450</fullName>
    </recommendedName>
</protein>
<dbReference type="EMBL" id="CAJVCH010291219">
    <property type="protein sequence ID" value="CAG7785196.1"/>
    <property type="molecule type" value="Genomic_DNA"/>
</dbReference>
<organism evidence="2 3">
    <name type="scientific">Allacma fusca</name>
    <dbReference type="NCBI Taxonomy" id="39272"/>
    <lineage>
        <taxon>Eukaryota</taxon>
        <taxon>Metazoa</taxon>
        <taxon>Ecdysozoa</taxon>
        <taxon>Arthropoda</taxon>
        <taxon>Hexapoda</taxon>
        <taxon>Collembola</taxon>
        <taxon>Symphypleona</taxon>
        <taxon>Sminthuridae</taxon>
        <taxon>Allacma</taxon>
    </lineage>
</organism>
<evidence type="ECO:0000256" key="1">
    <source>
        <dbReference type="SAM" id="SignalP"/>
    </source>
</evidence>
<keyword evidence="1" id="KW-0732">Signal</keyword>